<dbReference type="Proteomes" id="UP000284250">
    <property type="component" value="Unassembled WGS sequence"/>
</dbReference>
<organism evidence="1 2">
    <name type="scientific">Hymenobacter rubripertinctus</name>
    <dbReference type="NCBI Taxonomy" id="2029981"/>
    <lineage>
        <taxon>Bacteria</taxon>
        <taxon>Pseudomonadati</taxon>
        <taxon>Bacteroidota</taxon>
        <taxon>Cytophagia</taxon>
        <taxon>Cytophagales</taxon>
        <taxon>Hymenobacteraceae</taxon>
        <taxon>Hymenobacter</taxon>
    </lineage>
</organism>
<evidence type="ECO:0000313" key="1">
    <source>
        <dbReference type="EMBL" id="RIY06230.1"/>
    </source>
</evidence>
<comment type="caution">
    <text evidence="1">The sequence shown here is derived from an EMBL/GenBank/DDBJ whole genome shotgun (WGS) entry which is preliminary data.</text>
</comment>
<reference evidence="1 2" key="2">
    <citation type="submission" date="2019-01" db="EMBL/GenBank/DDBJ databases">
        <title>Hymenobacter humicola sp. nov., isolated from soils in Antarctica.</title>
        <authorList>
            <person name="Sedlacek I."/>
            <person name="Holochova P."/>
            <person name="Kralova S."/>
            <person name="Pantucek R."/>
            <person name="Stankova E."/>
            <person name="Vrbovska V."/>
            <person name="Kristofova L."/>
            <person name="Svec P."/>
            <person name="Busse H.-J."/>
        </authorList>
    </citation>
    <scope>NUCLEOTIDE SEQUENCE [LARGE SCALE GENOMIC DNA]</scope>
    <source>
        <strain evidence="1 2">CCM 8852</strain>
    </source>
</reference>
<name>A0A418QMA7_9BACT</name>
<sequence>MMESSAESVGMAENGKIAVGGGYKLRQFARYRALCHACRHVGRGRRLLLLPGVGGQQMLVERRLGRCQAGQGLGAETAAAPAAMVTDHSDVVFKRNSAIV</sequence>
<protein>
    <submittedName>
        <fullName evidence="1">Uncharacterized protein</fullName>
    </submittedName>
</protein>
<gene>
    <name evidence="1" type="ORF">D0T11_19060</name>
</gene>
<evidence type="ECO:0000313" key="2">
    <source>
        <dbReference type="Proteomes" id="UP000284250"/>
    </source>
</evidence>
<dbReference type="AlphaFoldDB" id="A0A418QMA7"/>
<keyword evidence="2" id="KW-1185">Reference proteome</keyword>
<reference evidence="1 2" key="1">
    <citation type="submission" date="2018-09" db="EMBL/GenBank/DDBJ databases">
        <authorList>
            <person name="Zeman M."/>
            <person name="Pardy F."/>
        </authorList>
    </citation>
    <scope>NUCLEOTIDE SEQUENCE [LARGE SCALE GENOMIC DNA]</scope>
    <source>
        <strain evidence="1 2">CCM 8852</strain>
    </source>
</reference>
<dbReference type="EMBL" id="QYCN01000042">
    <property type="protein sequence ID" value="RIY06230.1"/>
    <property type="molecule type" value="Genomic_DNA"/>
</dbReference>
<accession>A0A418QMA7</accession>
<proteinExistence type="predicted"/>